<dbReference type="EMBL" id="JAPEUR010000167">
    <property type="protein sequence ID" value="KAJ4317082.1"/>
    <property type="molecule type" value="Genomic_DNA"/>
</dbReference>
<protein>
    <recommendedName>
        <fullName evidence="2">Protein kinase domain-containing protein</fullName>
    </recommendedName>
</protein>
<dbReference type="Gene3D" id="3.40.50.1110">
    <property type="entry name" value="SGNH hydrolase"/>
    <property type="match status" value="1"/>
</dbReference>
<dbReference type="PANTHER" id="PTHR37171">
    <property type="entry name" value="SERINE/THREONINE-PROTEIN KINASE YRZF-RELATED"/>
    <property type="match status" value="1"/>
</dbReference>
<dbReference type="OrthoDB" id="411394at2759"/>
<comment type="caution">
    <text evidence="3">The sequence shown here is derived from an EMBL/GenBank/DDBJ whole genome shotgun (WGS) entry which is preliminary data.</text>
</comment>
<feature type="region of interest" description="Disordered" evidence="1">
    <location>
        <begin position="196"/>
        <end position="221"/>
    </location>
</feature>
<feature type="compositionally biased region" description="Basic and acidic residues" evidence="1">
    <location>
        <begin position="19"/>
        <end position="47"/>
    </location>
</feature>
<dbReference type="InterPro" id="IPR052396">
    <property type="entry name" value="Meiotic_Drive_Suppr_Kinase"/>
</dbReference>
<accession>A0A9W8W9Y1</accession>
<dbReference type="InterPro" id="IPR000719">
    <property type="entry name" value="Prot_kinase_dom"/>
</dbReference>
<dbReference type="SUPFAM" id="SSF56112">
    <property type="entry name" value="Protein kinase-like (PK-like)"/>
    <property type="match status" value="1"/>
</dbReference>
<dbReference type="PROSITE" id="PS50011">
    <property type="entry name" value="PROTEIN_KINASE_DOM"/>
    <property type="match status" value="1"/>
</dbReference>
<dbReference type="InterPro" id="IPR036514">
    <property type="entry name" value="SGNH_hydro_sf"/>
</dbReference>
<sequence>MDEITQMESEVQKLQRLLREAEQRADRERDNAERERQRADKAEEESRPTTLDEYINACHGLVFTQFSVQTNKSLTTMGSMTNPRNKFCPTRLEPWLDFLEEQRITFGAVYSTLANANDDRSFESRAFLRGLGARVSHRAISNEKDLEHFQHNSVEVPVRSIVQRLRKEEAFRDEFNVGNGIIFENHPSAISDVAEEVVERQGPPTTPPGTSGPDSLDRNQLRPDQICVYTTDEQSPLRNMAYVMEYKAPHKLMPVHMRAGLRSIDIYKEVVNRVTVPTKDDREALFQYHAERLVAAAVTQTFHYMIEAGLEYGLLTTGETIVFLKIDWQDPGTLYFHLAEPGPEVLDHPDSFHSCTAVSQTLTFSLMALGPPGRRRQHGQDERDQAKKCLETWSEDCEMILRSIPVSDRQPPDDSPAYEPRTYRDVDRSPYLLRRRRRIVDEPAPMDQLRKEPSPESSDEEPERRLPSTPTPAPRSDGQGTRRSQRILDRRTRGGGGGASGEGSSSRQYCSQKCLRGLITRGPLDKACPNVMLHRDRDGQTHHPVDHDEWLQLLRKQLKRSLDEGIVRLGKEGSRGVLFQVTLLKYGYTFVSKGTVAAFIGDLEHEAAVYKHLHRLQGISVPVFMGAIDLRDLGRTYYYDLRVYIVHLSFLSWGGDSLDYVGDSRAMAKSLEGEVVRSLRELHMEGVVHLDVRKANALLNQETGRVMIIDFERASILEQMRRPLAGDSFSRIGTQHNITGRWRQPGPCAANPIGNPRWPGKTSTGGKNWIGYMVSEFNHTLSLAYGFASSGAVVDRRLVTPRPHNAYCFRDQIRHLNMSIGHRPDYAPWNADNAVVAIWFGVNDVRLSYAQNGIKRLIESVVKRLFELTHELYNLGFRYFIFLEAPRKYTS</sequence>
<dbReference type="AlphaFoldDB" id="A0A9W8W9Y1"/>
<evidence type="ECO:0000256" key="1">
    <source>
        <dbReference type="SAM" id="MobiDB-lite"/>
    </source>
</evidence>
<dbReference type="Proteomes" id="UP001140502">
    <property type="component" value="Unassembled WGS sequence"/>
</dbReference>
<keyword evidence="4" id="KW-1185">Reference proteome</keyword>
<proteinExistence type="predicted"/>
<evidence type="ECO:0000313" key="4">
    <source>
        <dbReference type="Proteomes" id="UP001140502"/>
    </source>
</evidence>
<feature type="region of interest" description="Disordered" evidence="1">
    <location>
        <begin position="19"/>
        <end position="48"/>
    </location>
</feature>
<dbReference type="GO" id="GO:0005524">
    <property type="term" value="F:ATP binding"/>
    <property type="evidence" value="ECO:0007669"/>
    <property type="project" value="InterPro"/>
</dbReference>
<dbReference type="Gene3D" id="1.10.510.10">
    <property type="entry name" value="Transferase(Phosphotransferase) domain 1"/>
    <property type="match status" value="1"/>
</dbReference>
<dbReference type="InterPro" id="IPR011009">
    <property type="entry name" value="Kinase-like_dom_sf"/>
</dbReference>
<organism evidence="3 4">
    <name type="scientific">Fusarium piperis</name>
    <dbReference type="NCBI Taxonomy" id="1435070"/>
    <lineage>
        <taxon>Eukaryota</taxon>
        <taxon>Fungi</taxon>
        <taxon>Dikarya</taxon>
        <taxon>Ascomycota</taxon>
        <taxon>Pezizomycotina</taxon>
        <taxon>Sordariomycetes</taxon>
        <taxon>Hypocreomycetidae</taxon>
        <taxon>Hypocreales</taxon>
        <taxon>Nectriaceae</taxon>
        <taxon>Fusarium</taxon>
        <taxon>Fusarium solani species complex</taxon>
    </lineage>
</organism>
<feature type="region of interest" description="Disordered" evidence="1">
    <location>
        <begin position="403"/>
        <end position="507"/>
    </location>
</feature>
<gene>
    <name evidence="3" type="ORF">N0V84_007535</name>
</gene>
<dbReference type="PANTHER" id="PTHR37171:SF1">
    <property type="entry name" value="SERINE_THREONINE-PROTEIN KINASE YRZF-RELATED"/>
    <property type="match status" value="1"/>
</dbReference>
<evidence type="ECO:0000259" key="2">
    <source>
        <dbReference type="PROSITE" id="PS50011"/>
    </source>
</evidence>
<evidence type="ECO:0000313" key="3">
    <source>
        <dbReference type="EMBL" id="KAJ4317082.1"/>
    </source>
</evidence>
<feature type="domain" description="Protein kinase" evidence="2">
    <location>
        <begin position="564"/>
        <end position="891"/>
    </location>
</feature>
<name>A0A9W8W9Y1_9HYPO</name>
<reference evidence="3" key="1">
    <citation type="submission" date="2022-10" db="EMBL/GenBank/DDBJ databases">
        <title>Tapping the CABI collections for fungal endophytes: first genome assemblies for Collariella, Neodidymelliopsis, Ascochyta clinopodiicola, Didymella pomorum, Didymosphaeria variabile, Neocosmospora piperis and Neocucurbitaria cava.</title>
        <authorList>
            <person name="Hill R."/>
        </authorList>
    </citation>
    <scope>NUCLEOTIDE SEQUENCE</scope>
    <source>
        <strain evidence="3">IMI 366586</strain>
    </source>
</reference>
<dbReference type="GO" id="GO:0004672">
    <property type="term" value="F:protein kinase activity"/>
    <property type="evidence" value="ECO:0007669"/>
    <property type="project" value="InterPro"/>
</dbReference>